<reference evidence="1 2" key="1">
    <citation type="journal article" date="2013" name="PLoS ONE">
        <title>Genomic and secretomic analyses reveal unique features of the lignocellulolytic enzyme system of Penicillium decumbens.</title>
        <authorList>
            <person name="Liu G."/>
            <person name="Zhang L."/>
            <person name="Wei X."/>
            <person name="Zou G."/>
            <person name="Qin Y."/>
            <person name="Ma L."/>
            <person name="Li J."/>
            <person name="Zheng H."/>
            <person name="Wang S."/>
            <person name="Wang C."/>
            <person name="Xun L."/>
            <person name="Zhao G.-P."/>
            <person name="Zhou Z."/>
            <person name="Qu Y."/>
        </authorList>
    </citation>
    <scope>NUCLEOTIDE SEQUENCE [LARGE SCALE GENOMIC DNA]</scope>
    <source>
        <strain evidence="2">114-2 / CGMCC 5302</strain>
    </source>
</reference>
<protein>
    <submittedName>
        <fullName evidence="1">Uncharacterized protein</fullName>
    </submittedName>
</protein>
<dbReference type="Proteomes" id="UP000019376">
    <property type="component" value="Unassembled WGS sequence"/>
</dbReference>
<evidence type="ECO:0000313" key="2">
    <source>
        <dbReference type="Proteomes" id="UP000019376"/>
    </source>
</evidence>
<sequence length="123" mass="13317">MVLSPGLDSARDCSSAPLLRPPASPSLFFSTLSFASPLSITSPVAGRSLRSYLASLNIFPWNHLDGCLQSDLDSTGHPCPNLGIHNPPLSLFGLIHFLFLVHFGSFHTHFLSPPTVRTSHTHD</sequence>
<organism evidence="1 2">
    <name type="scientific">Penicillium oxalicum (strain 114-2 / CGMCC 5302)</name>
    <name type="common">Penicillium decumbens</name>
    <dbReference type="NCBI Taxonomy" id="933388"/>
    <lineage>
        <taxon>Eukaryota</taxon>
        <taxon>Fungi</taxon>
        <taxon>Dikarya</taxon>
        <taxon>Ascomycota</taxon>
        <taxon>Pezizomycotina</taxon>
        <taxon>Eurotiomycetes</taxon>
        <taxon>Eurotiomycetidae</taxon>
        <taxon>Eurotiales</taxon>
        <taxon>Aspergillaceae</taxon>
        <taxon>Penicillium</taxon>
    </lineage>
</organism>
<gene>
    <name evidence="1" type="ORF">PDE_00435</name>
</gene>
<dbReference type="EMBL" id="KB644408">
    <property type="protein sequence ID" value="EPS25502.1"/>
    <property type="molecule type" value="Genomic_DNA"/>
</dbReference>
<proteinExistence type="predicted"/>
<name>S8AUI0_PENO1</name>
<dbReference type="AlphaFoldDB" id="S8AUI0"/>
<dbReference type="HOGENOM" id="CLU_2016043_0_0_1"/>
<evidence type="ECO:0000313" key="1">
    <source>
        <dbReference type="EMBL" id="EPS25502.1"/>
    </source>
</evidence>
<keyword evidence="2" id="KW-1185">Reference proteome</keyword>
<accession>S8AUI0</accession>